<gene>
    <name evidence="3" type="ORF">ILEXP_LOCUS48745</name>
</gene>
<dbReference type="GO" id="GO:0008270">
    <property type="term" value="F:zinc ion binding"/>
    <property type="evidence" value="ECO:0007669"/>
    <property type="project" value="UniProtKB-KW"/>
</dbReference>
<evidence type="ECO:0000313" key="4">
    <source>
        <dbReference type="Proteomes" id="UP001642360"/>
    </source>
</evidence>
<dbReference type="SUPFAM" id="SSF57756">
    <property type="entry name" value="Retrovirus zinc finger-like domains"/>
    <property type="match status" value="1"/>
</dbReference>
<proteinExistence type="predicted"/>
<dbReference type="Proteomes" id="UP001642360">
    <property type="component" value="Unassembled WGS sequence"/>
</dbReference>
<sequence length="88" mass="9377">GGGVPSTAHIAMLPPPMVAKQPIVARNTKPTTVLAGSHCFKCGKTGHRIEKCKNNDRTGKGLFADSGDLIEDLTDDFELKTVSIERSV</sequence>
<feature type="domain" description="CCHC-type" evidence="2">
    <location>
        <begin position="39"/>
        <end position="54"/>
    </location>
</feature>
<keyword evidence="4" id="KW-1185">Reference proteome</keyword>
<comment type="caution">
    <text evidence="3">The sequence shown here is derived from an EMBL/GenBank/DDBJ whole genome shotgun (WGS) entry which is preliminary data.</text>
</comment>
<keyword evidence="1" id="KW-0862">Zinc</keyword>
<dbReference type="InterPro" id="IPR001878">
    <property type="entry name" value="Znf_CCHC"/>
</dbReference>
<keyword evidence="1" id="KW-0863">Zinc-finger</keyword>
<name>A0ABC8UAN2_9AQUA</name>
<accession>A0ABC8UAN2</accession>
<protein>
    <recommendedName>
        <fullName evidence="2">CCHC-type domain-containing protein</fullName>
    </recommendedName>
</protein>
<dbReference type="AlphaFoldDB" id="A0ABC8UAN2"/>
<reference evidence="3 4" key="1">
    <citation type="submission" date="2024-02" db="EMBL/GenBank/DDBJ databases">
        <authorList>
            <person name="Vignale AGUSTIN F."/>
            <person name="Sosa J E."/>
            <person name="Modenutti C."/>
        </authorList>
    </citation>
    <scope>NUCLEOTIDE SEQUENCE [LARGE SCALE GENOMIC DNA]</scope>
</reference>
<evidence type="ECO:0000259" key="2">
    <source>
        <dbReference type="PROSITE" id="PS50158"/>
    </source>
</evidence>
<evidence type="ECO:0000313" key="3">
    <source>
        <dbReference type="EMBL" id="CAK9178817.1"/>
    </source>
</evidence>
<keyword evidence="1" id="KW-0479">Metal-binding</keyword>
<dbReference type="PROSITE" id="PS50158">
    <property type="entry name" value="ZF_CCHC"/>
    <property type="match status" value="1"/>
</dbReference>
<dbReference type="Gene3D" id="4.10.60.10">
    <property type="entry name" value="Zinc finger, CCHC-type"/>
    <property type="match status" value="1"/>
</dbReference>
<evidence type="ECO:0000256" key="1">
    <source>
        <dbReference type="PROSITE-ProRule" id="PRU00047"/>
    </source>
</evidence>
<dbReference type="EMBL" id="CAUOFW020007325">
    <property type="protein sequence ID" value="CAK9178817.1"/>
    <property type="molecule type" value="Genomic_DNA"/>
</dbReference>
<feature type="non-terminal residue" evidence="3">
    <location>
        <position position="1"/>
    </location>
</feature>
<organism evidence="3 4">
    <name type="scientific">Ilex paraguariensis</name>
    <name type="common">yerba mate</name>
    <dbReference type="NCBI Taxonomy" id="185542"/>
    <lineage>
        <taxon>Eukaryota</taxon>
        <taxon>Viridiplantae</taxon>
        <taxon>Streptophyta</taxon>
        <taxon>Embryophyta</taxon>
        <taxon>Tracheophyta</taxon>
        <taxon>Spermatophyta</taxon>
        <taxon>Magnoliopsida</taxon>
        <taxon>eudicotyledons</taxon>
        <taxon>Gunneridae</taxon>
        <taxon>Pentapetalae</taxon>
        <taxon>asterids</taxon>
        <taxon>campanulids</taxon>
        <taxon>Aquifoliales</taxon>
        <taxon>Aquifoliaceae</taxon>
        <taxon>Ilex</taxon>
    </lineage>
</organism>
<dbReference type="InterPro" id="IPR036875">
    <property type="entry name" value="Znf_CCHC_sf"/>
</dbReference>